<dbReference type="SUPFAM" id="SSF160582">
    <property type="entry name" value="MbtH-like"/>
    <property type="match status" value="1"/>
</dbReference>
<dbReference type="InterPro" id="IPR005153">
    <property type="entry name" value="MbtH-like_dom"/>
</dbReference>
<dbReference type="Proteomes" id="UP000236178">
    <property type="component" value="Unassembled WGS sequence"/>
</dbReference>
<dbReference type="GO" id="GO:0019290">
    <property type="term" value="P:siderophore biosynthetic process"/>
    <property type="evidence" value="ECO:0007669"/>
    <property type="project" value="TreeGrafter"/>
</dbReference>
<dbReference type="InterPro" id="IPR037407">
    <property type="entry name" value="MLP_fam"/>
</dbReference>
<evidence type="ECO:0000256" key="1">
    <source>
        <dbReference type="SAM" id="MobiDB-lite"/>
    </source>
</evidence>
<reference evidence="3" key="1">
    <citation type="submission" date="2017-12" db="EMBL/GenBank/DDBJ databases">
        <title>Streptomyces populusis sp. nov., a novel endophytic actinobacterium isolated from stems of Populus adenopoda Maxim.</title>
        <authorList>
            <person name="Wang Z."/>
        </authorList>
    </citation>
    <scope>NUCLEOTIDE SEQUENCE [LARGE SCALE GENOMIC DNA]</scope>
    <source>
        <strain evidence="3">A249</strain>
    </source>
</reference>
<feature type="region of interest" description="Disordered" evidence="1">
    <location>
        <begin position="57"/>
        <end position="82"/>
    </location>
</feature>
<comment type="caution">
    <text evidence="3">The sequence shown here is derived from an EMBL/GenBank/DDBJ whole genome shotgun (WGS) entry which is preliminary data.</text>
</comment>
<dbReference type="AlphaFoldDB" id="A0A2I0SYH1"/>
<organism evidence="3 4">
    <name type="scientific">Streptomyces populi</name>
    <dbReference type="NCBI Taxonomy" id="2058924"/>
    <lineage>
        <taxon>Bacteria</taxon>
        <taxon>Bacillati</taxon>
        <taxon>Actinomycetota</taxon>
        <taxon>Actinomycetes</taxon>
        <taxon>Kitasatosporales</taxon>
        <taxon>Streptomycetaceae</taxon>
        <taxon>Streptomyces</taxon>
    </lineage>
</organism>
<dbReference type="RefSeq" id="WP_103547255.1">
    <property type="nucleotide sequence ID" value="NZ_JBHJSK010000002.1"/>
</dbReference>
<name>A0A2I0SYH1_9ACTN</name>
<dbReference type="PANTHER" id="PTHR38444">
    <property type="entry name" value="ENTEROBACTIN BIOSYNTHESIS PROTEIN YBDZ"/>
    <property type="match status" value="1"/>
</dbReference>
<sequence>MSNPFDEADRPTLVLVNDESQYSLWPAHLAVPAGWRIAFGAAARQECVDHIDRHWTDMRPRSVTGPAASPVTSPSPPHPSAK</sequence>
<proteinExistence type="predicted"/>
<dbReference type="OrthoDB" id="7584480at2"/>
<evidence type="ECO:0000259" key="2">
    <source>
        <dbReference type="SMART" id="SM00923"/>
    </source>
</evidence>
<keyword evidence="4" id="KW-1185">Reference proteome</keyword>
<evidence type="ECO:0000313" key="4">
    <source>
        <dbReference type="Proteomes" id="UP000236178"/>
    </source>
</evidence>
<evidence type="ECO:0000313" key="3">
    <source>
        <dbReference type="EMBL" id="PKT74945.1"/>
    </source>
</evidence>
<dbReference type="GO" id="GO:0005829">
    <property type="term" value="C:cytosol"/>
    <property type="evidence" value="ECO:0007669"/>
    <property type="project" value="TreeGrafter"/>
</dbReference>
<dbReference type="PANTHER" id="PTHR38444:SF1">
    <property type="entry name" value="ENTEROBACTIN BIOSYNTHESIS PROTEIN YBDZ"/>
    <property type="match status" value="1"/>
</dbReference>
<dbReference type="EMBL" id="PJOS01000001">
    <property type="protein sequence ID" value="PKT74945.1"/>
    <property type="molecule type" value="Genomic_DNA"/>
</dbReference>
<dbReference type="SMART" id="SM00923">
    <property type="entry name" value="MbtH"/>
    <property type="match status" value="1"/>
</dbReference>
<accession>A0A2I0SYH1</accession>
<protein>
    <submittedName>
        <fullName evidence="3">MbtH family protein</fullName>
    </submittedName>
</protein>
<feature type="domain" description="MbtH-like" evidence="2">
    <location>
        <begin position="3"/>
        <end position="53"/>
    </location>
</feature>
<feature type="compositionally biased region" description="Pro residues" evidence="1">
    <location>
        <begin position="73"/>
        <end position="82"/>
    </location>
</feature>
<dbReference type="Gene3D" id="3.90.820.10">
    <property type="entry name" value="Structural Genomics, Unknown Function 30-nov-00 1gh9 Mol_id"/>
    <property type="match status" value="1"/>
</dbReference>
<gene>
    <name evidence="3" type="ORF">CW362_00695</name>
</gene>
<dbReference type="InterPro" id="IPR038020">
    <property type="entry name" value="MbtH-like_sf"/>
</dbReference>
<dbReference type="Pfam" id="PF03621">
    <property type="entry name" value="MbtH"/>
    <property type="match status" value="1"/>
</dbReference>